<dbReference type="PANTHER" id="PTHR43546">
    <property type="entry name" value="UPF0173 METAL-DEPENDENT HYDROLASE MJ1163-RELATED"/>
    <property type="match status" value="1"/>
</dbReference>
<feature type="domain" description="Metallo-beta-lactamase" evidence="1">
    <location>
        <begin position="61"/>
        <end position="287"/>
    </location>
</feature>
<dbReference type="InterPro" id="IPR001279">
    <property type="entry name" value="Metallo-B-lactamas"/>
</dbReference>
<dbReference type="InterPro" id="IPR006311">
    <property type="entry name" value="TAT_signal"/>
</dbReference>
<evidence type="ECO:0000313" key="3">
    <source>
        <dbReference type="Proteomes" id="UP000533598"/>
    </source>
</evidence>
<dbReference type="SUPFAM" id="SSF56281">
    <property type="entry name" value="Metallo-hydrolase/oxidoreductase"/>
    <property type="match status" value="1"/>
</dbReference>
<evidence type="ECO:0000313" key="2">
    <source>
        <dbReference type="EMBL" id="MBB4677826.1"/>
    </source>
</evidence>
<dbReference type="Gene3D" id="3.60.15.10">
    <property type="entry name" value="Ribonuclease Z/Hydroxyacylglutathione hydrolase-like"/>
    <property type="match status" value="1"/>
</dbReference>
<dbReference type="CDD" id="cd06262">
    <property type="entry name" value="metallo-hydrolase-like_MBL-fold"/>
    <property type="match status" value="1"/>
</dbReference>
<proteinExistence type="predicted"/>
<reference evidence="2 3" key="1">
    <citation type="submission" date="2020-08" db="EMBL/GenBank/DDBJ databases">
        <title>Sequencing the genomes of 1000 actinobacteria strains.</title>
        <authorList>
            <person name="Klenk H.-P."/>
        </authorList>
    </citation>
    <scope>NUCLEOTIDE SEQUENCE [LARGE SCALE GENOMIC DNA]</scope>
    <source>
        <strain evidence="2 3">DSM 44230</strain>
    </source>
</reference>
<dbReference type="Pfam" id="PF12706">
    <property type="entry name" value="Lactamase_B_2"/>
    <property type="match status" value="1"/>
</dbReference>
<evidence type="ECO:0000259" key="1">
    <source>
        <dbReference type="SMART" id="SM00849"/>
    </source>
</evidence>
<name>A0A7W7FT67_9PSEU</name>
<sequence length="333" mass="35792">MCDECAGTPDPGRRNLLRGLLAGTAGATLAATGLGAAAQAAPAEAGWPRRSSAGVRFRWLGVAGWELSFDGRRVLIDPYLSRFRYTTAAGALDPSAPLTTNLQQLAPVIDDPAPVELILLTHGHWDHMADVPHLMKALHRKDKNTPRVTGTETHRCLLTALGVDPGRMIDVRGGEYLDFKGFTVRGFRSLHGTGATYQYFAPGTHRTPPPAPTTIGELVEGGTLAYRLDVGDRLSAVFIGTAAFIENELAGQHPDVAVLSLTGGTTYQFVERALVTLGRPRFVVPSHHDRMDTPLGTPGIDPQLLRDFRAVVARISPRSTVLEPDGHLGTFTL</sequence>
<dbReference type="PANTHER" id="PTHR43546:SF3">
    <property type="entry name" value="UPF0173 METAL-DEPENDENT HYDROLASE MJ1163"/>
    <property type="match status" value="1"/>
</dbReference>
<keyword evidence="3" id="KW-1185">Reference proteome</keyword>
<dbReference type="PROSITE" id="PS51318">
    <property type="entry name" value="TAT"/>
    <property type="match status" value="1"/>
</dbReference>
<dbReference type="Proteomes" id="UP000533598">
    <property type="component" value="Unassembled WGS sequence"/>
</dbReference>
<dbReference type="InterPro" id="IPR050114">
    <property type="entry name" value="UPF0173_UPF0282_UlaG_hydrolase"/>
</dbReference>
<accession>A0A7W7FT67</accession>
<gene>
    <name evidence="2" type="ORF">HNR67_003944</name>
</gene>
<dbReference type="SMART" id="SM00849">
    <property type="entry name" value="Lactamase_B"/>
    <property type="match status" value="1"/>
</dbReference>
<dbReference type="RefSeq" id="WP_185003726.1">
    <property type="nucleotide sequence ID" value="NZ_BAAAUI010000002.1"/>
</dbReference>
<dbReference type="EMBL" id="JACHMH010000001">
    <property type="protein sequence ID" value="MBB4677826.1"/>
    <property type="molecule type" value="Genomic_DNA"/>
</dbReference>
<protein>
    <submittedName>
        <fullName evidence="2">L-ascorbate metabolism protein UlaG (Beta-lactamase superfamily)</fullName>
    </submittedName>
</protein>
<dbReference type="AlphaFoldDB" id="A0A7W7FT67"/>
<dbReference type="InterPro" id="IPR036866">
    <property type="entry name" value="RibonucZ/Hydroxyglut_hydro"/>
</dbReference>
<organism evidence="2 3">
    <name type="scientific">Crossiella cryophila</name>
    <dbReference type="NCBI Taxonomy" id="43355"/>
    <lineage>
        <taxon>Bacteria</taxon>
        <taxon>Bacillati</taxon>
        <taxon>Actinomycetota</taxon>
        <taxon>Actinomycetes</taxon>
        <taxon>Pseudonocardiales</taxon>
        <taxon>Pseudonocardiaceae</taxon>
        <taxon>Crossiella</taxon>
    </lineage>
</organism>
<comment type="caution">
    <text evidence="2">The sequence shown here is derived from an EMBL/GenBank/DDBJ whole genome shotgun (WGS) entry which is preliminary data.</text>
</comment>